<sequence length="79" mass="8885">MLTWMRSLTELKLTVDEWALFTAAVLLCPDRADISNSEYVRINHKMIVEALHLYHACCDGTQAFSNDIIQAADEVDASV</sequence>
<evidence type="ECO:0008006" key="6">
    <source>
        <dbReference type="Google" id="ProtNLM"/>
    </source>
</evidence>
<keyword evidence="5" id="KW-1185">Reference proteome</keyword>
<reference evidence="4 5" key="1">
    <citation type="journal article" date="2019" name="Commun. Biol.">
        <title>The bagworm genome reveals a unique fibroin gene that provides high tensile strength.</title>
        <authorList>
            <person name="Kono N."/>
            <person name="Nakamura H."/>
            <person name="Ohtoshi R."/>
            <person name="Tomita M."/>
            <person name="Numata K."/>
            <person name="Arakawa K."/>
        </authorList>
    </citation>
    <scope>NUCLEOTIDE SEQUENCE [LARGE SCALE GENOMIC DNA]</scope>
</reference>
<evidence type="ECO:0000256" key="2">
    <source>
        <dbReference type="ARBA" id="ARBA00023163"/>
    </source>
</evidence>
<evidence type="ECO:0000256" key="1">
    <source>
        <dbReference type="ARBA" id="ARBA00023015"/>
    </source>
</evidence>
<accession>A0A4C1TD85</accession>
<evidence type="ECO:0000313" key="4">
    <source>
        <dbReference type="EMBL" id="GBP12459.1"/>
    </source>
</evidence>
<comment type="caution">
    <text evidence="4">The sequence shown here is derived from an EMBL/GenBank/DDBJ whole genome shotgun (WGS) entry which is preliminary data.</text>
</comment>
<dbReference type="Gene3D" id="1.10.565.10">
    <property type="entry name" value="Retinoid X Receptor"/>
    <property type="match status" value="1"/>
</dbReference>
<dbReference type="SUPFAM" id="SSF48508">
    <property type="entry name" value="Nuclear receptor ligand-binding domain"/>
    <property type="match status" value="1"/>
</dbReference>
<organism evidence="4 5">
    <name type="scientific">Eumeta variegata</name>
    <name type="common">Bagworm moth</name>
    <name type="synonym">Eumeta japonica</name>
    <dbReference type="NCBI Taxonomy" id="151549"/>
    <lineage>
        <taxon>Eukaryota</taxon>
        <taxon>Metazoa</taxon>
        <taxon>Ecdysozoa</taxon>
        <taxon>Arthropoda</taxon>
        <taxon>Hexapoda</taxon>
        <taxon>Insecta</taxon>
        <taxon>Pterygota</taxon>
        <taxon>Neoptera</taxon>
        <taxon>Endopterygota</taxon>
        <taxon>Lepidoptera</taxon>
        <taxon>Glossata</taxon>
        <taxon>Ditrysia</taxon>
        <taxon>Tineoidea</taxon>
        <taxon>Psychidae</taxon>
        <taxon>Oiketicinae</taxon>
        <taxon>Eumeta</taxon>
    </lineage>
</organism>
<dbReference type="EMBL" id="BGZK01009481">
    <property type="protein sequence ID" value="GBP12459.1"/>
    <property type="molecule type" value="Genomic_DNA"/>
</dbReference>
<evidence type="ECO:0000256" key="3">
    <source>
        <dbReference type="ARBA" id="ARBA00023170"/>
    </source>
</evidence>
<gene>
    <name evidence="4" type="ORF">EVAR_72054_1</name>
</gene>
<evidence type="ECO:0000313" key="5">
    <source>
        <dbReference type="Proteomes" id="UP000299102"/>
    </source>
</evidence>
<name>A0A4C1TD85_EUMVA</name>
<dbReference type="OrthoDB" id="8832025at2759"/>
<dbReference type="AlphaFoldDB" id="A0A4C1TD85"/>
<keyword evidence="3" id="KW-0675">Receptor</keyword>
<keyword evidence="1" id="KW-0805">Transcription regulation</keyword>
<dbReference type="Proteomes" id="UP000299102">
    <property type="component" value="Unassembled WGS sequence"/>
</dbReference>
<protein>
    <recommendedName>
        <fullName evidence="6">NR LBD domain-containing protein</fullName>
    </recommendedName>
</protein>
<proteinExistence type="predicted"/>
<dbReference type="InterPro" id="IPR035500">
    <property type="entry name" value="NHR-like_dom_sf"/>
</dbReference>
<keyword evidence="2" id="KW-0804">Transcription</keyword>